<dbReference type="GO" id="GO:0055085">
    <property type="term" value="P:transmembrane transport"/>
    <property type="evidence" value="ECO:0007669"/>
    <property type="project" value="InterPro"/>
</dbReference>
<evidence type="ECO:0000256" key="9">
    <source>
        <dbReference type="ARBA" id="ARBA00023136"/>
    </source>
</evidence>
<keyword evidence="15" id="KW-1185">Reference proteome</keyword>
<feature type="transmembrane region" description="Helical" evidence="11">
    <location>
        <begin position="107"/>
        <end position="127"/>
    </location>
</feature>
<dbReference type="PANTHER" id="PTHR43744">
    <property type="entry name" value="ABC TRANSPORTER PERMEASE PROTEIN MG189-RELATED-RELATED"/>
    <property type="match status" value="1"/>
</dbReference>
<keyword evidence="5 11" id="KW-0813">Transport</keyword>
<dbReference type="Pfam" id="PF00528">
    <property type="entry name" value="BPD_transp_1"/>
    <property type="match status" value="1"/>
</dbReference>
<dbReference type="InterPro" id="IPR000515">
    <property type="entry name" value="MetI-like"/>
</dbReference>
<evidence type="ECO:0000256" key="6">
    <source>
        <dbReference type="ARBA" id="ARBA00022475"/>
    </source>
</evidence>
<keyword evidence="7 11" id="KW-0812">Transmembrane</keyword>
<dbReference type="EMBL" id="BMES01000001">
    <property type="protein sequence ID" value="GGH16319.1"/>
    <property type="molecule type" value="Genomic_DNA"/>
</dbReference>
<dbReference type="SUPFAM" id="SSF161098">
    <property type="entry name" value="MetI-like"/>
    <property type="match status" value="1"/>
</dbReference>
<dbReference type="PROSITE" id="PS50928">
    <property type="entry name" value="ABC_TM1"/>
    <property type="match status" value="1"/>
</dbReference>
<evidence type="ECO:0000259" key="13">
    <source>
        <dbReference type="PROSITE" id="PS50928"/>
    </source>
</evidence>
<dbReference type="PANTHER" id="PTHR43744:SF8">
    <property type="entry name" value="SN-GLYCEROL-3-PHOSPHATE TRANSPORT SYSTEM PERMEASE PROTEIN UGPE"/>
    <property type="match status" value="1"/>
</dbReference>
<feature type="domain" description="ABC transmembrane type-1" evidence="13">
    <location>
        <begin position="71"/>
        <end position="293"/>
    </location>
</feature>
<evidence type="ECO:0000256" key="4">
    <source>
        <dbReference type="ARBA" id="ARBA00020515"/>
    </source>
</evidence>
<evidence type="ECO:0000313" key="14">
    <source>
        <dbReference type="EMBL" id="GGH16319.1"/>
    </source>
</evidence>
<feature type="transmembrane region" description="Helical" evidence="11">
    <location>
        <begin position="272"/>
        <end position="293"/>
    </location>
</feature>
<sequence>MVERTPILDAACHLILILGAVLFCLPIYFVVVTGSLSQQQVLSLPMTWLPSDQLFANFETAWRKAHFGRLFFNSLVVSTAIVAGKIAVSLLAAFAVTYFRFPLRRTAFWLIFVSLMLPIEVRIVPTYESAANAGLPWNLLVETLGLDTLATSLLGRAVSLTVNWSLVNTYSGLIFPLMASATATFLFRQFFMTIPDELSEAARIDGARPMQFFWMILLPLSRSNIIAMAIILFLWSWNQYLWPLLVTSDKDMATAVIGLRELLPSADAQPTWHVLMSATLVTMLPPVLLVLFAQRWFTKGLIDSGK</sequence>
<dbReference type="GO" id="GO:0005886">
    <property type="term" value="C:plasma membrane"/>
    <property type="evidence" value="ECO:0007669"/>
    <property type="project" value="UniProtKB-SubCell"/>
</dbReference>
<keyword evidence="9 11" id="KW-0472">Membrane</keyword>
<dbReference type="CDD" id="cd06261">
    <property type="entry name" value="TM_PBP2"/>
    <property type="match status" value="1"/>
</dbReference>
<evidence type="ECO:0000256" key="3">
    <source>
        <dbReference type="ARBA" id="ARBA00011557"/>
    </source>
</evidence>
<evidence type="ECO:0000256" key="5">
    <source>
        <dbReference type="ARBA" id="ARBA00022448"/>
    </source>
</evidence>
<evidence type="ECO:0000256" key="10">
    <source>
        <dbReference type="ARBA" id="ARBA00037054"/>
    </source>
</evidence>
<comment type="subcellular location">
    <subcellularLocation>
        <location evidence="12">Cell inner membrane</location>
        <topology evidence="12">Multi-pass membrane protein</topology>
    </subcellularLocation>
    <subcellularLocation>
        <location evidence="1 11">Cell membrane</location>
        <topology evidence="1 11">Multi-pass membrane protein</topology>
    </subcellularLocation>
</comment>
<feature type="transmembrane region" description="Helical" evidence="11">
    <location>
        <begin position="70"/>
        <end position="95"/>
    </location>
</feature>
<comment type="similarity">
    <text evidence="2 11">Belongs to the binding-protein-dependent transport system permease family.</text>
</comment>
<feature type="transmembrane region" description="Helical" evidence="11">
    <location>
        <begin position="170"/>
        <end position="191"/>
    </location>
</feature>
<keyword evidence="12" id="KW-0997">Cell inner membrane</keyword>
<evidence type="ECO:0000256" key="8">
    <source>
        <dbReference type="ARBA" id="ARBA00022989"/>
    </source>
</evidence>
<reference evidence="14" key="2">
    <citation type="submission" date="2020-09" db="EMBL/GenBank/DDBJ databases">
        <authorList>
            <person name="Sun Q."/>
            <person name="Zhou Y."/>
        </authorList>
    </citation>
    <scope>NUCLEOTIDE SEQUENCE</scope>
    <source>
        <strain evidence="14">CGMCC 1.12214</strain>
    </source>
</reference>
<keyword evidence="8 11" id="KW-1133">Transmembrane helix</keyword>
<dbReference type="RefSeq" id="WP_188517200.1">
    <property type="nucleotide sequence ID" value="NZ_BMES01000001.1"/>
</dbReference>
<reference evidence="14" key="1">
    <citation type="journal article" date="2014" name="Int. J. Syst. Evol. Microbiol.">
        <title>Complete genome sequence of Corynebacterium casei LMG S-19264T (=DSM 44701T), isolated from a smear-ripened cheese.</title>
        <authorList>
            <consortium name="US DOE Joint Genome Institute (JGI-PGF)"/>
            <person name="Walter F."/>
            <person name="Albersmeier A."/>
            <person name="Kalinowski J."/>
            <person name="Ruckert C."/>
        </authorList>
    </citation>
    <scope>NUCLEOTIDE SEQUENCE</scope>
    <source>
        <strain evidence="14">CGMCC 1.12214</strain>
    </source>
</reference>
<evidence type="ECO:0000256" key="2">
    <source>
        <dbReference type="ARBA" id="ARBA00009306"/>
    </source>
</evidence>
<dbReference type="Gene3D" id="1.10.3720.10">
    <property type="entry name" value="MetI-like"/>
    <property type="match status" value="1"/>
</dbReference>
<dbReference type="AlphaFoldDB" id="A0A917I724"/>
<evidence type="ECO:0000256" key="1">
    <source>
        <dbReference type="ARBA" id="ARBA00004651"/>
    </source>
</evidence>
<accession>A0A917I724</accession>
<feature type="transmembrane region" description="Helical" evidence="11">
    <location>
        <begin position="12"/>
        <end position="36"/>
    </location>
</feature>
<evidence type="ECO:0000256" key="12">
    <source>
        <dbReference type="RuleBase" id="RU363056"/>
    </source>
</evidence>
<dbReference type="InterPro" id="IPR035906">
    <property type="entry name" value="MetI-like_sf"/>
</dbReference>
<feature type="transmembrane region" description="Helical" evidence="11">
    <location>
        <begin position="212"/>
        <end position="235"/>
    </location>
</feature>
<evidence type="ECO:0000256" key="11">
    <source>
        <dbReference type="RuleBase" id="RU363032"/>
    </source>
</evidence>
<organism evidence="14 15">
    <name type="scientific">Alsobacter metallidurans</name>
    <dbReference type="NCBI Taxonomy" id="340221"/>
    <lineage>
        <taxon>Bacteria</taxon>
        <taxon>Pseudomonadati</taxon>
        <taxon>Pseudomonadota</taxon>
        <taxon>Alphaproteobacteria</taxon>
        <taxon>Hyphomicrobiales</taxon>
        <taxon>Alsobacteraceae</taxon>
        <taxon>Alsobacter</taxon>
    </lineage>
</organism>
<proteinExistence type="inferred from homology"/>
<comment type="subunit">
    <text evidence="3 12">The complex is composed of two ATP-binding proteins (UgpC), two transmembrane proteins (UgpA and UgpE) and a solute-binding protein (UgpB).</text>
</comment>
<protein>
    <recommendedName>
        <fullName evidence="4 12">sn-glycerol-3-phosphate transport system permease protein UgpE</fullName>
    </recommendedName>
</protein>
<gene>
    <name evidence="12 14" type="primary">ugpE</name>
    <name evidence="14" type="ORF">GCM10007036_16940</name>
</gene>
<dbReference type="Proteomes" id="UP000603912">
    <property type="component" value="Unassembled WGS sequence"/>
</dbReference>
<keyword evidence="6 12" id="KW-1003">Cell membrane</keyword>
<comment type="caution">
    <text evidence="14">The sequence shown here is derived from an EMBL/GenBank/DDBJ whole genome shotgun (WGS) entry which is preliminary data.</text>
</comment>
<evidence type="ECO:0000313" key="15">
    <source>
        <dbReference type="Proteomes" id="UP000603912"/>
    </source>
</evidence>
<name>A0A917I724_9HYPH</name>
<comment type="function">
    <text evidence="10 12">Part of the ABC transporter complex UgpBAEC involved in sn-glycerol-3-phosphate (G3P) import. Probably responsible for the translocation of the substrate across the membrane.</text>
</comment>
<evidence type="ECO:0000256" key="7">
    <source>
        <dbReference type="ARBA" id="ARBA00022692"/>
    </source>
</evidence>